<reference evidence="3" key="2">
    <citation type="journal article" date="2021" name="PeerJ">
        <title>Extensive microbial diversity within the chicken gut microbiome revealed by metagenomics and culture.</title>
        <authorList>
            <person name="Gilroy R."/>
            <person name="Ravi A."/>
            <person name="Getino M."/>
            <person name="Pursley I."/>
            <person name="Horton D.L."/>
            <person name="Alikhan N.F."/>
            <person name="Baker D."/>
            <person name="Gharbi K."/>
            <person name="Hall N."/>
            <person name="Watson M."/>
            <person name="Adriaenssens E.M."/>
            <person name="Foster-Nyarko E."/>
            <person name="Jarju S."/>
            <person name="Secka A."/>
            <person name="Antonio M."/>
            <person name="Oren A."/>
            <person name="Chaudhuri R.R."/>
            <person name="La Ragione R."/>
            <person name="Hildebrand F."/>
            <person name="Pallen M.J."/>
        </authorList>
    </citation>
    <scope>NUCLEOTIDE SEQUENCE</scope>
    <source>
        <strain evidence="3">17073</strain>
    </source>
</reference>
<reference evidence="3" key="1">
    <citation type="submission" date="2020-10" db="EMBL/GenBank/DDBJ databases">
        <authorList>
            <person name="Gilroy R."/>
        </authorList>
    </citation>
    <scope>NUCLEOTIDE SEQUENCE</scope>
    <source>
        <strain evidence="3">17073</strain>
    </source>
</reference>
<feature type="domain" description="Smr" evidence="2">
    <location>
        <begin position="307"/>
        <end position="359"/>
    </location>
</feature>
<comment type="caution">
    <text evidence="3">The sequence shown here is derived from an EMBL/GenBank/DDBJ whole genome shotgun (WGS) entry which is preliminary data.</text>
</comment>
<dbReference type="AlphaFoldDB" id="A0A9D1LHF2"/>
<dbReference type="EMBL" id="DVMS01000105">
    <property type="protein sequence ID" value="HIU38757.1"/>
    <property type="molecule type" value="Genomic_DNA"/>
</dbReference>
<accession>A0A9D1LHF2</accession>
<evidence type="ECO:0000313" key="4">
    <source>
        <dbReference type="Proteomes" id="UP000824076"/>
    </source>
</evidence>
<dbReference type="InterPro" id="IPR018598">
    <property type="entry name" value="DUF2027"/>
</dbReference>
<organism evidence="3 4">
    <name type="scientific">Candidatus Limisoma intestinavium</name>
    <dbReference type="NCBI Taxonomy" id="2840856"/>
    <lineage>
        <taxon>Bacteria</taxon>
        <taxon>Pseudomonadati</taxon>
        <taxon>Bacteroidota</taxon>
        <taxon>Bacteroidia</taxon>
        <taxon>Bacteroidales</taxon>
        <taxon>Candidatus Limisoma</taxon>
    </lineage>
</organism>
<dbReference type="InterPro" id="IPR036781">
    <property type="entry name" value="Smr_assoc-like_sf"/>
</dbReference>
<dbReference type="Pfam" id="PF09640">
    <property type="entry name" value="DUF2027"/>
    <property type="match status" value="1"/>
</dbReference>
<evidence type="ECO:0000256" key="1">
    <source>
        <dbReference type="SAM" id="MobiDB-lite"/>
    </source>
</evidence>
<gene>
    <name evidence="3" type="ORF">IAD18_03700</name>
</gene>
<dbReference type="Proteomes" id="UP000824076">
    <property type="component" value="Unassembled WGS sequence"/>
</dbReference>
<protein>
    <submittedName>
        <fullName evidence="3">DUF2027 domain-containing protein</fullName>
    </submittedName>
</protein>
<dbReference type="InterPro" id="IPR036063">
    <property type="entry name" value="Smr_dom_sf"/>
</dbReference>
<dbReference type="Gene3D" id="3.30.1370.110">
    <property type="match status" value="1"/>
</dbReference>
<evidence type="ECO:0000259" key="2">
    <source>
        <dbReference type="PROSITE" id="PS50828"/>
    </source>
</evidence>
<dbReference type="SUPFAM" id="SSF158949">
    <property type="entry name" value="Smr-associated domain-like"/>
    <property type="match status" value="1"/>
</dbReference>
<dbReference type="InterPro" id="IPR002625">
    <property type="entry name" value="Smr_dom"/>
</dbReference>
<sequence length="359" mass="40234">MKAGDIVRFLNAVGGGKVTRIEGNIAYVEDSDGFETPTLVKECVVVDPDGGIMPKKKFGNNEPSKYEAPAVKKEQPAKMPDQSSDDIKIAETPEGNVLNIVLAYEPDDIRNFSTSPISAYLVNDSNYYLYAVYATTGGNGLWTCRFDGLVEPNTQVLVDELSREDLAEMSRFSVQYVPFKRGKSFASKTPSCVEYRLDATKFYKLHCFHPNLYFEKPVIAFDIVKDDLPQRQAPIDANALEQAMQTKKRLDTVRPVSKHKAKPETKEIVEVDLHTNALLDTTAGLTNGEIIEVQLGEFRRVMNENIHRKGQKIVFIHGKGEGVLRKAILDELKRKYRSCEAQDASFREYGFGATLVTIH</sequence>
<feature type="region of interest" description="Disordered" evidence="1">
    <location>
        <begin position="56"/>
        <end position="84"/>
    </location>
</feature>
<proteinExistence type="predicted"/>
<name>A0A9D1LHF2_9BACT</name>
<dbReference type="Gene3D" id="2.60.40.1600">
    <property type="entry name" value="Smr-associated-like"/>
    <property type="match status" value="1"/>
</dbReference>
<dbReference type="Pfam" id="PF01713">
    <property type="entry name" value="Smr"/>
    <property type="match status" value="1"/>
</dbReference>
<dbReference type="PROSITE" id="PS50828">
    <property type="entry name" value="SMR"/>
    <property type="match status" value="1"/>
</dbReference>
<evidence type="ECO:0000313" key="3">
    <source>
        <dbReference type="EMBL" id="HIU38757.1"/>
    </source>
</evidence>